<dbReference type="Proteomes" id="UP000003448">
    <property type="component" value="Unassembled WGS sequence"/>
</dbReference>
<evidence type="ECO:0000313" key="3">
    <source>
        <dbReference type="Proteomes" id="UP000003448"/>
    </source>
</evidence>
<organism evidence="2 3">
    <name type="scientific">Micromonospora lupini str. Lupac 08</name>
    <dbReference type="NCBI Taxonomy" id="1150864"/>
    <lineage>
        <taxon>Bacteria</taxon>
        <taxon>Bacillati</taxon>
        <taxon>Actinomycetota</taxon>
        <taxon>Actinomycetes</taxon>
        <taxon>Micromonosporales</taxon>
        <taxon>Micromonosporaceae</taxon>
        <taxon>Micromonospora</taxon>
    </lineage>
</organism>
<gene>
    <name evidence="2" type="ORF">MILUP08_46692</name>
</gene>
<name>I0LD95_9ACTN</name>
<comment type="caution">
    <text evidence="2">The sequence shown here is derived from an EMBL/GenBank/DDBJ whole genome shotgun (WGS) entry which is preliminary data.</text>
</comment>
<sequence>MGRATEVTLISASVQVPSSTDPAAEPGGGSLLVVSGLGSVAFGSADRSGAFGSADPDADGAPVCGLNSGPAGPGLAVDDGVDVGLAPAFGRPPERLDPVHE</sequence>
<accession>I0LD95</accession>
<keyword evidence="3" id="KW-1185">Reference proteome</keyword>
<reference evidence="3" key="1">
    <citation type="journal article" date="2012" name="J. Bacteriol.">
        <title>Genome Sequence of Micromonospora lupini Lupac 08, Isolated from Root Nodules of Lupinus angustifolius.</title>
        <authorList>
            <person name="Alonso-Vega P."/>
            <person name="Normand P."/>
            <person name="Bacigalupe R."/>
            <person name="Pujic P."/>
            <person name="Lajus A."/>
            <person name="Vallenet D."/>
            <person name="Carro L."/>
            <person name="Coll P."/>
            <person name="Trujillo M.E."/>
        </authorList>
    </citation>
    <scope>NUCLEOTIDE SEQUENCE [LARGE SCALE GENOMIC DNA]</scope>
    <source>
        <strain evidence="3">Lupac 08</strain>
    </source>
</reference>
<proteinExistence type="predicted"/>
<dbReference type="AlphaFoldDB" id="I0LD95"/>
<feature type="region of interest" description="Disordered" evidence="1">
    <location>
        <begin position="45"/>
        <end position="77"/>
    </location>
</feature>
<evidence type="ECO:0000256" key="1">
    <source>
        <dbReference type="SAM" id="MobiDB-lite"/>
    </source>
</evidence>
<evidence type="ECO:0000313" key="2">
    <source>
        <dbReference type="EMBL" id="CCH21792.1"/>
    </source>
</evidence>
<protein>
    <submittedName>
        <fullName evidence="2">Uncharacterized protein</fullName>
    </submittedName>
</protein>
<dbReference type="EMBL" id="CAIE01000044">
    <property type="protein sequence ID" value="CCH21792.1"/>
    <property type="molecule type" value="Genomic_DNA"/>
</dbReference>